<dbReference type="Proteomes" id="UP001407405">
    <property type="component" value="Unassembled WGS sequence"/>
</dbReference>
<dbReference type="EMBL" id="JBCITM010000022">
    <property type="protein sequence ID" value="MEN1761852.1"/>
    <property type="molecule type" value="Genomic_DNA"/>
</dbReference>
<proteinExistence type="predicted"/>
<name>A0ABU9VXH6_9CLOT</name>
<protein>
    <recommendedName>
        <fullName evidence="4">Zinc-finger domain-containing protein</fullName>
    </recommendedName>
</protein>
<dbReference type="Gene3D" id="1.10.10.1320">
    <property type="entry name" value="Anti-sigma factor, zinc-finger domain"/>
    <property type="match status" value="1"/>
</dbReference>
<evidence type="ECO:0000313" key="2">
    <source>
        <dbReference type="EMBL" id="MEN1761852.1"/>
    </source>
</evidence>
<keyword evidence="1" id="KW-1133">Transmembrane helix</keyword>
<reference evidence="2 3" key="1">
    <citation type="submission" date="2024-04" db="EMBL/GenBank/DDBJ databases">
        <title>Genome sequencing and metabolic network reconstruction of aminoacids and betaine degradation by Anoxynatronum sibiricum.</title>
        <authorList>
            <person name="Detkova E.N."/>
            <person name="Boltjanskaja Y.V."/>
            <person name="Mardanov A.V."/>
            <person name="Kevbrin V."/>
        </authorList>
    </citation>
    <scope>NUCLEOTIDE SEQUENCE [LARGE SCALE GENOMIC DNA]</scope>
    <source>
        <strain evidence="2 3">Z-7981</strain>
    </source>
</reference>
<keyword evidence="3" id="KW-1185">Reference proteome</keyword>
<evidence type="ECO:0000256" key="1">
    <source>
        <dbReference type="SAM" id="Phobius"/>
    </source>
</evidence>
<dbReference type="RefSeq" id="WP_343187134.1">
    <property type="nucleotide sequence ID" value="NZ_JBCITM010000022.1"/>
</dbReference>
<sequence length="194" mass="22447">MDCRTSSEIMIKQMDGPLAEAEWQGWQQHLSACAKCRKEAAEWQQLSVMLARLPDLDPSPGFEHRVMAAIDPMRYTVRQPHHAMNLGMLFIWIGIMGGASLLVVEAAARMQQWMMIWFQGTPLYRLLAFVYEFVVIRGIFYFLMPQKGLWDWLSRWETVDSWWVTMGTLNLVMVLVLIKVILDRILAGGRGEVR</sequence>
<feature type="transmembrane region" description="Helical" evidence="1">
    <location>
        <begin position="83"/>
        <end position="103"/>
    </location>
</feature>
<evidence type="ECO:0008006" key="4">
    <source>
        <dbReference type="Google" id="ProtNLM"/>
    </source>
</evidence>
<keyword evidence="1" id="KW-0812">Transmembrane</keyword>
<organism evidence="2 3">
    <name type="scientific">Anoxynatronum sibiricum</name>
    <dbReference type="NCBI Taxonomy" id="210623"/>
    <lineage>
        <taxon>Bacteria</taxon>
        <taxon>Bacillati</taxon>
        <taxon>Bacillota</taxon>
        <taxon>Clostridia</taxon>
        <taxon>Eubacteriales</taxon>
        <taxon>Clostridiaceae</taxon>
        <taxon>Anoxynatronum</taxon>
    </lineage>
</organism>
<feature type="transmembrane region" description="Helical" evidence="1">
    <location>
        <begin position="162"/>
        <end position="182"/>
    </location>
</feature>
<gene>
    <name evidence="2" type="ORF">AAIG11_15300</name>
</gene>
<keyword evidence="1" id="KW-0472">Membrane</keyword>
<comment type="caution">
    <text evidence="2">The sequence shown here is derived from an EMBL/GenBank/DDBJ whole genome shotgun (WGS) entry which is preliminary data.</text>
</comment>
<accession>A0ABU9VXH6</accession>
<evidence type="ECO:0000313" key="3">
    <source>
        <dbReference type="Proteomes" id="UP001407405"/>
    </source>
</evidence>
<dbReference type="InterPro" id="IPR041916">
    <property type="entry name" value="Anti_sigma_zinc_sf"/>
</dbReference>
<feature type="transmembrane region" description="Helical" evidence="1">
    <location>
        <begin position="123"/>
        <end position="142"/>
    </location>
</feature>